<protein>
    <recommendedName>
        <fullName evidence="3">Phage tail tape measure protein</fullName>
    </recommendedName>
</protein>
<reference evidence="1 2" key="2">
    <citation type="submission" date="2018-12" db="EMBL/GenBank/DDBJ databases">
        <title>Molecular Epidemiology of Emerging Carbapenem-Resistance in Acinetobacter nosocomialis and Acinetobacter pittii in Taiwan, 2010-2014.</title>
        <authorList>
            <person name="Huang W.-C."/>
            <person name="Wang H.-Y."/>
            <person name="Lai J.-F."/>
            <person name="Lauderdale T.-L."/>
            <person name="Sytwu H.-K."/>
        </authorList>
    </citation>
    <scope>NUCLEOTIDE SEQUENCE [LARGE SCALE GENOMIC DNA]</scope>
    <source>
        <strain evidence="1 2">2014S06-099</strain>
    </source>
</reference>
<reference evidence="1 2" key="1">
    <citation type="submission" date="2018-11" db="EMBL/GenBank/DDBJ databases">
        <authorList>
            <person name="Kuo S.-C."/>
            <person name="Chen F.-J."/>
            <person name="Liao Y.-C."/>
        </authorList>
    </citation>
    <scope>NUCLEOTIDE SEQUENCE [LARGE SCALE GENOMIC DNA]</scope>
    <source>
        <strain evidence="1 2">2014S06-099</strain>
    </source>
</reference>
<dbReference type="AlphaFoldDB" id="A0A3G6YIV7"/>
<sequence length="552" mass="60427">MLKLWQGGKVRAYTANFAQMVQTSLNDGLSRFTAFNDSYHKGTTSKHATGNAFDFTLEDASKSAQAVSQLESLAKRYGFVVRVLDEYRNPSKRATGGHIHVSVLGYKGSAEALKDASAELEIVKKFNDDANKIREEAAKQQLSVRSKYFTELERIESDNEQAIKDIKIAFAGDDEAINIYLRKQEIAYKKDMEEFRRAQKQKYDSYETDLLNKMANAEGAIALSSIAQRYGKDSFEYNVANLNLSSRSAKTQEFDDYTNTVNKINTDFAAPDQETQRFKLLEDAKAAHIAKMKSLDVDYNDNAKSLVEEQKSNQLGLYANLTSNAASAWGQLTDIIGKRQGEQSKSYKAMFAMQKAMAIASATINTYLAISQAWADPSLPFYAKIAASVVAGASGIAQVIAISQQEPSGFADGGFTGYGSKYQVGGVVHKGEVVWSQDDIKRWGGVGIVESMRKGSPNGFSDGGVVTGDILGGIDIGYKPNAFYSKSLENTSAQQPQINIFNNSQARVNASTNDDGSVSIEVFEAHLLNALSNPNSRISKGIATHTTAGRRR</sequence>
<proteinExistence type="predicted"/>
<evidence type="ECO:0000313" key="2">
    <source>
        <dbReference type="Proteomes" id="UP000254410"/>
    </source>
</evidence>
<evidence type="ECO:0000313" key="1">
    <source>
        <dbReference type="EMBL" id="AZC00329.1"/>
    </source>
</evidence>
<organism evidence="1 2">
    <name type="scientific">Acinetobacter pittii</name>
    <name type="common">Acinetobacter genomosp. 3</name>
    <dbReference type="NCBI Taxonomy" id="48296"/>
    <lineage>
        <taxon>Bacteria</taxon>
        <taxon>Pseudomonadati</taxon>
        <taxon>Pseudomonadota</taxon>
        <taxon>Gammaproteobacteria</taxon>
        <taxon>Moraxellales</taxon>
        <taxon>Moraxellaceae</taxon>
        <taxon>Acinetobacter</taxon>
        <taxon>Acinetobacter calcoaceticus/baumannii complex</taxon>
    </lineage>
</organism>
<gene>
    <name evidence="1" type="ORF">DKE52_006370</name>
</gene>
<name>A0A3G6YIV7_ACIPI</name>
<accession>A0A3G6YIV7</accession>
<evidence type="ECO:0008006" key="3">
    <source>
        <dbReference type="Google" id="ProtNLM"/>
    </source>
</evidence>
<dbReference type="Proteomes" id="UP000254410">
    <property type="component" value="Chromosome"/>
</dbReference>
<dbReference type="EMBL" id="CP033540">
    <property type="protein sequence ID" value="AZC00329.1"/>
    <property type="molecule type" value="Genomic_DNA"/>
</dbReference>